<name>A0A1I0A3Z5_9BACT</name>
<evidence type="ECO:0000256" key="1">
    <source>
        <dbReference type="ARBA" id="ARBA00004127"/>
    </source>
</evidence>
<evidence type="ECO:0000256" key="3">
    <source>
        <dbReference type="ARBA" id="ARBA00022989"/>
    </source>
</evidence>
<keyword evidence="8" id="KW-1185">Reference proteome</keyword>
<feature type="transmembrane region" description="Helical" evidence="5">
    <location>
        <begin position="61"/>
        <end position="82"/>
    </location>
</feature>
<evidence type="ECO:0000313" key="8">
    <source>
        <dbReference type="Proteomes" id="UP000198697"/>
    </source>
</evidence>
<dbReference type="EMBL" id="FOHS01000001">
    <property type="protein sequence ID" value="SES88403.1"/>
    <property type="molecule type" value="Genomic_DNA"/>
</dbReference>
<feature type="domain" description="DUF202" evidence="6">
    <location>
        <begin position="27"/>
        <end position="89"/>
    </location>
</feature>
<proteinExistence type="predicted"/>
<keyword evidence="3 5" id="KW-1133">Transmembrane helix</keyword>
<accession>A0A1I0A3Z5</accession>
<evidence type="ECO:0000259" key="6">
    <source>
        <dbReference type="Pfam" id="PF02656"/>
    </source>
</evidence>
<reference evidence="8" key="1">
    <citation type="submission" date="2016-10" db="EMBL/GenBank/DDBJ databases">
        <authorList>
            <person name="Varghese N."/>
            <person name="Submissions S."/>
        </authorList>
    </citation>
    <scope>NUCLEOTIDE SEQUENCE [LARGE SCALE GENOMIC DNA]</scope>
    <source>
        <strain evidence="8">DSM 15310</strain>
    </source>
</reference>
<dbReference type="Proteomes" id="UP000198697">
    <property type="component" value="Unassembled WGS sequence"/>
</dbReference>
<evidence type="ECO:0000256" key="4">
    <source>
        <dbReference type="ARBA" id="ARBA00023136"/>
    </source>
</evidence>
<gene>
    <name evidence="7" type="ORF">SAMN04487998_0568</name>
</gene>
<dbReference type="GO" id="GO:0012505">
    <property type="term" value="C:endomembrane system"/>
    <property type="evidence" value="ECO:0007669"/>
    <property type="project" value="UniProtKB-SubCell"/>
</dbReference>
<keyword evidence="4 5" id="KW-0472">Membrane</keyword>
<comment type="subcellular location">
    <subcellularLocation>
        <location evidence="1">Endomembrane system</location>
        <topology evidence="1">Multi-pass membrane protein</topology>
    </subcellularLocation>
</comment>
<dbReference type="Pfam" id="PF02656">
    <property type="entry name" value="DUF202"/>
    <property type="match status" value="1"/>
</dbReference>
<dbReference type="AlphaFoldDB" id="A0A1I0A3Z5"/>
<dbReference type="STRING" id="82805.SAMN04487998_0568"/>
<feature type="transmembrane region" description="Helical" evidence="5">
    <location>
        <begin position="36"/>
        <end position="55"/>
    </location>
</feature>
<organism evidence="7 8">
    <name type="scientific">Hymenobacter actinosclerus</name>
    <dbReference type="NCBI Taxonomy" id="82805"/>
    <lineage>
        <taxon>Bacteria</taxon>
        <taxon>Pseudomonadati</taxon>
        <taxon>Bacteroidota</taxon>
        <taxon>Cytophagia</taxon>
        <taxon>Cytophagales</taxon>
        <taxon>Hymenobacteraceae</taxon>
        <taxon>Hymenobacter</taxon>
    </lineage>
</organism>
<evidence type="ECO:0000313" key="7">
    <source>
        <dbReference type="EMBL" id="SES88403.1"/>
    </source>
</evidence>
<evidence type="ECO:0000256" key="5">
    <source>
        <dbReference type="SAM" id="Phobius"/>
    </source>
</evidence>
<dbReference type="InterPro" id="IPR003807">
    <property type="entry name" value="DUF202"/>
</dbReference>
<sequence>MPDFPFMPESEPDVRHLSLSDQLAIDRTHLANERTLLAYVRSGIALVVAGFSLINFFRDDIYIVVGALLIPTGLLTIGLGWWRCQRRSRHIEEHVRQAARRSTAR</sequence>
<keyword evidence="2 5" id="KW-0812">Transmembrane</keyword>
<protein>
    <submittedName>
        <fullName evidence="7">Putative membrane protein</fullName>
    </submittedName>
</protein>
<evidence type="ECO:0000256" key="2">
    <source>
        <dbReference type="ARBA" id="ARBA00022692"/>
    </source>
</evidence>